<dbReference type="InterPro" id="IPR006598">
    <property type="entry name" value="CAP10"/>
</dbReference>
<sequence>MSQNWGKTAVSKTASGLKSSGSASAISMAHAKGGTPSSMAAVQLAGDWPAALSSLVGRELEAGQPIGTEHDDTSEDIDTDIDISHDLRSERRDELITSWSKGVTISDYAHRLAPSSWSRPNTYAGEGLATVASSNTWVSGSGRKDLHYDSPFNRDDLTMTHDECDAFFPGLWKDIDRSVEYFRRHPFTKEFLERSCDDFNFSQLRVVVFKNRLYIKMYKQSDFSRTQVLHGSARLGHQGKFSLDRAPDQEDVWLMPDYSFYSWPEHIGEYKEFREASERVETEIGWAGKKNKLFWRGSMKVGRADREALLAAATGHEWSDSVPLDRSGARKEWVSMTDHCRWKFHGFPDGNSYSGRIRYLQHCRSVIVTHEPRWIQHLTHLYNANTTSPDQNIVFVPPAPAGTKGWPVKDDDNTPVRYDTTWTRLPEVMEDMLRDNAKAKRIADNQYTFFRGRYASPASAACYWRKALKGFAQTQKFTVNLSGKEIPFEDHMLKGFPQWPPAAP</sequence>
<comment type="caution">
    <text evidence="3">The sequence shown here is derived from an EMBL/GenBank/DDBJ whole genome shotgun (WGS) entry which is preliminary data.</text>
</comment>
<name>A0A8X7NH69_9BASI</name>
<dbReference type="SMART" id="SM00672">
    <property type="entry name" value="CAP10"/>
    <property type="match status" value="1"/>
</dbReference>
<evidence type="ECO:0000259" key="2">
    <source>
        <dbReference type="SMART" id="SM00672"/>
    </source>
</evidence>
<proteinExistence type="predicted"/>
<reference evidence="3" key="2">
    <citation type="journal article" date="2019" name="IMA Fungus">
        <title>Genome sequencing and comparison of five Tilletia species to identify candidate genes for the detection of regulated species infecting wheat.</title>
        <authorList>
            <person name="Nguyen H.D.T."/>
            <person name="Sultana T."/>
            <person name="Kesanakurti P."/>
            <person name="Hambleton S."/>
        </authorList>
    </citation>
    <scope>NUCLEOTIDE SEQUENCE</scope>
    <source>
        <strain evidence="3">DAOMC 236422</strain>
    </source>
</reference>
<dbReference type="EMBL" id="LWDG02000007">
    <property type="protein sequence ID" value="KAE8271960.1"/>
    <property type="molecule type" value="Genomic_DNA"/>
</dbReference>
<evidence type="ECO:0000313" key="3">
    <source>
        <dbReference type="EMBL" id="KAE8271960.1"/>
    </source>
</evidence>
<dbReference type="PANTHER" id="PTHR12203:SF107">
    <property type="entry name" value="GLYCOSYL TRANSFERASE CAP10 DOMAIN-CONTAINING PROTEIN"/>
    <property type="match status" value="1"/>
</dbReference>
<dbReference type="InterPro" id="IPR051091">
    <property type="entry name" value="O-Glucosyltr/Glycosyltrsf_90"/>
</dbReference>
<dbReference type="Proteomes" id="UP000078113">
    <property type="component" value="Unassembled WGS sequence"/>
</dbReference>
<protein>
    <recommendedName>
        <fullName evidence="2">Glycosyl transferase CAP10 domain-containing protein</fullName>
    </recommendedName>
</protein>
<keyword evidence="4" id="KW-1185">Reference proteome</keyword>
<evidence type="ECO:0000313" key="4">
    <source>
        <dbReference type="Proteomes" id="UP000078113"/>
    </source>
</evidence>
<feature type="domain" description="Glycosyl transferase CAP10" evidence="2">
    <location>
        <begin position="241"/>
        <end position="478"/>
    </location>
</feature>
<dbReference type="Pfam" id="PF05686">
    <property type="entry name" value="Glyco_transf_90"/>
    <property type="match status" value="1"/>
</dbReference>
<dbReference type="PANTHER" id="PTHR12203">
    <property type="entry name" value="KDEL LYS-ASP-GLU-LEU CONTAINING - RELATED"/>
    <property type="match status" value="1"/>
</dbReference>
<reference evidence="3" key="1">
    <citation type="submission" date="2016-04" db="EMBL/GenBank/DDBJ databases">
        <authorList>
            <person name="Nguyen H.D."/>
            <person name="Samba Siva P."/>
            <person name="Cullis J."/>
            <person name="Levesque C.A."/>
            <person name="Hambleton S."/>
        </authorList>
    </citation>
    <scope>NUCLEOTIDE SEQUENCE</scope>
    <source>
        <strain evidence="3">DAOMC 236422</strain>
    </source>
</reference>
<feature type="compositionally biased region" description="Low complexity" evidence="1">
    <location>
        <begin position="11"/>
        <end position="31"/>
    </location>
</feature>
<gene>
    <name evidence="3" type="ORF">A4X09_0g378</name>
</gene>
<evidence type="ECO:0000256" key="1">
    <source>
        <dbReference type="SAM" id="MobiDB-lite"/>
    </source>
</evidence>
<organism evidence="3 4">
    <name type="scientific">Tilletia walkeri</name>
    <dbReference type="NCBI Taxonomy" id="117179"/>
    <lineage>
        <taxon>Eukaryota</taxon>
        <taxon>Fungi</taxon>
        <taxon>Dikarya</taxon>
        <taxon>Basidiomycota</taxon>
        <taxon>Ustilaginomycotina</taxon>
        <taxon>Exobasidiomycetes</taxon>
        <taxon>Tilletiales</taxon>
        <taxon>Tilletiaceae</taxon>
        <taxon>Tilletia</taxon>
    </lineage>
</organism>
<accession>A0A8X7NH69</accession>
<dbReference type="AlphaFoldDB" id="A0A8X7NH69"/>
<feature type="region of interest" description="Disordered" evidence="1">
    <location>
        <begin position="1"/>
        <end position="37"/>
    </location>
</feature>